<reference evidence="1" key="2">
    <citation type="submission" date="2023-05" db="EMBL/GenBank/DDBJ databases">
        <authorList>
            <person name="Schelkunov M.I."/>
        </authorList>
    </citation>
    <scope>NUCLEOTIDE SEQUENCE</scope>
    <source>
        <strain evidence="1">Hsosn_3</strain>
        <tissue evidence="1">Leaf</tissue>
    </source>
</reference>
<dbReference type="Proteomes" id="UP001237642">
    <property type="component" value="Unassembled WGS sequence"/>
</dbReference>
<accession>A0AAD8HBK2</accession>
<sequence length="113" mass="12510">MRGVGKGIRIFALRGLYTHHISACSLPMSTPVVDASSTHSASTWRGYTHCNIAYSPLCMLSSACCCSTQLIMKFLTLVIKLFVRAPAINLGFLWIALDYKVTEDCGTRLICYR</sequence>
<dbReference type="EMBL" id="JAUIZM010000009">
    <property type="protein sequence ID" value="KAK1363488.1"/>
    <property type="molecule type" value="Genomic_DNA"/>
</dbReference>
<proteinExistence type="predicted"/>
<reference evidence="1" key="1">
    <citation type="submission" date="2023-02" db="EMBL/GenBank/DDBJ databases">
        <title>Genome of toxic invasive species Heracleum sosnowskyi carries increased number of genes despite the absence of recent whole-genome duplications.</title>
        <authorList>
            <person name="Schelkunov M."/>
            <person name="Shtratnikova V."/>
            <person name="Makarenko M."/>
            <person name="Klepikova A."/>
            <person name="Omelchenko D."/>
            <person name="Novikova G."/>
            <person name="Obukhova E."/>
            <person name="Bogdanov V."/>
            <person name="Penin A."/>
            <person name="Logacheva M."/>
        </authorList>
    </citation>
    <scope>NUCLEOTIDE SEQUENCE</scope>
    <source>
        <strain evidence="1">Hsosn_3</strain>
        <tissue evidence="1">Leaf</tissue>
    </source>
</reference>
<gene>
    <name evidence="1" type="ORF">POM88_039049</name>
</gene>
<dbReference type="AlphaFoldDB" id="A0AAD8HBK2"/>
<keyword evidence="2" id="KW-1185">Reference proteome</keyword>
<name>A0AAD8HBK2_9APIA</name>
<organism evidence="1 2">
    <name type="scientific">Heracleum sosnowskyi</name>
    <dbReference type="NCBI Taxonomy" id="360622"/>
    <lineage>
        <taxon>Eukaryota</taxon>
        <taxon>Viridiplantae</taxon>
        <taxon>Streptophyta</taxon>
        <taxon>Embryophyta</taxon>
        <taxon>Tracheophyta</taxon>
        <taxon>Spermatophyta</taxon>
        <taxon>Magnoliopsida</taxon>
        <taxon>eudicotyledons</taxon>
        <taxon>Gunneridae</taxon>
        <taxon>Pentapetalae</taxon>
        <taxon>asterids</taxon>
        <taxon>campanulids</taxon>
        <taxon>Apiales</taxon>
        <taxon>Apiaceae</taxon>
        <taxon>Apioideae</taxon>
        <taxon>apioid superclade</taxon>
        <taxon>Tordylieae</taxon>
        <taxon>Tordyliinae</taxon>
        <taxon>Heracleum</taxon>
    </lineage>
</organism>
<evidence type="ECO:0000313" key="2">
    <source>
        <dbReference type="Proteomes" id="UP001237642"/>
    </source>
</evidence>
<comment type="caution">
    <text evidence="1">The sequence shown here is derived from an EMBL/GenBank/DDBJ whole genome shotgun (WGS) entry which is preliminary data.</text>
</comment>
<evidence type="ECO:0000313" key="1">
    <source>
        <dbReference type="EMBL" id="KAK1363488.1"/>
    </source>
</evidence>
<protein>
    <submittedName>
        <fullName evidence="1">Uncharacterized protein</fullName>
    </submittedName>
</protein>